<dbReference type="PANTHER" id="PTHR11669">
    <property type="entry name" value="REPLICATION FACTOR C / DNA POLYMERASE III GAMMA-TAU SUBUNIT"/>
    <property type="match status" value="1"/>
</dbReference>
<evidence type="ECO:0000313" key="1">
    <source>
        <dbReference type="EMBL" id="SMP17790.1"/>
    </source>
</evidence>
<comment type="caution">
    <text evidence="1">The sequence shown here is derived from an EMBL/GenBank/DDBJ whole genome shotgun (WGS) entry which is preliminary data.</text>
</comment>
<dbReference type="SUPFAM" id="SSF52540">
    <property type="entry name" value="P-loop containing nucleoside triphosphate hydrolases"/>
    <property type="match status" value="1"/>
</dbReference>
<dbReference type="RefSeq" id="WP_265134163.1">
    <property type="nucleotide sequence ID" value="NZ_FXTX01000016.1"/>
</dbReference>
<proteinExistence type="predicted"/>
<organism evidence="1 2">
    <name type="scientific">Venenivibrio stagnispumantis</name>
    <dbReference type="NCBI Taxonomy" id="407998"/>
    <lineage>
        <taxon>Bacteria</taxon>
        <taxon>Pseudomonadati</taxon>
        <taxon>Aquificota</taxon>
        <taxon>Aquificia</taxon>
        <taxon>Aquificales</taxon>
        <taxon>Hydrogenothermaceae</taxon>
        <taxon>Venenivibrio</taxon>
    </lineage>
</organism>
<dbReference type="GO" id="GO:0006261">
    <property type="term" value="P:DNA-templated DNA replication"/>
    <property type="evidence" value="ECO:0007669"/>
    <property type="project" value="TreeGrafter"/>
</dbReference>
<dbReference type="InterPro" id="IPR050238">
    <property type="entry name" value="DNA_Rep/Repair_Clamp_Loader"/>
</dbReference>
<dbReference type="PANTHER" id="PTHR11669:SF8">
    <property type="entry name" value="DNA POLYMERASE III SUBUNIT DELTA"/>
    <property type="match status" value="1"/>
</dbReference>
<dbReference type="AlphaFoldDB" id="A0AA45WN84"/>
<gene>
    <name evidence="1" type="ORF">SAMN06264868_11642</name>
</gene>
<accession>A0AA45WN84</accession>
<evidence type="ECO:0000313" key="2">
    <source>
        <dbReference type="Proteomes" id="UP001157947"/>
    </source>
</evidence>
<name>A0AA45WN84_9AQUI</name>
<reference evidence="1" key="1">
    <citation type="submission" date="2017-05" db="EMBL/GenBank/DDBJ databases">
        <authorList>
            <person name="Varghese N."/>
            <person name="Submissions S."/>
        </authorList>
    </citation>
    <scope>NUCLEOTIDE SEQUENCE</scope>
    <source>
        <strain evidence="1">DSM 18763</strain>
    </source>
</reference>
<keyword evidence="2" id="KW-1185">Reference proteome</keyword>
<dbReference type="Pfam" id="PF13177">
    <property type="entry name" value="DNA_pol3_delta2"/>
    <property type="match status" value="1"/>
</dbReference>
<dbReference type="Gene3D" id="3.40.50.300">
    <property type="entry name" value="P-loop containing nucleotide triphosphate hydrolases"/>
    <property type="match status" value="1"/>
</dbReference>
<sequence>MRLIGREKEKILIGNILSKGYDSLSLLFEGKDCSGKKLTALYTARGLVCEKNQLFGCGECQDCKLVNNIINENKELPYHPNIKINSSENQIKIDQIREINNFFALKDNKWKVVIIEDAQKMNTEAANALLKTLEEPPEKTAIILTTSTQNLLLPTIVSRCKKIRFSPLDIDNIKQILEQKNIKPNEIILNIAKENLCLAFKVAGKEEILRYSKDLVNLIQDKIHIEGIITLAEILDKLDEEDLKDVINIFEILVYNLFSENKIDIKEYENILKELKILKLSVEKGVKKKLALEGFYLNLKAR</sequence>
<dbReference type="InterPro" id="IPR027417">
    <property type="entry name" value="P-loop_NTPase"/>
</dbReference>
<dbReference type="EMBL" id="FXTX01000016">
    <property type="protein sequence ID" value="SMP17790.1"/>
    <property type="molecule type" value="Genomic_DNA"/>
</dbReference>
<protein>
    <submittedName>
        <fullName evidence="1">DNA polymerase-3 subunit delta</fullName>
    </submittedName>
</protein>
<dbReference type="Proteomes" id="UP001157947">
    <property type="component" value="Unassembled WGS sequence"/>
</dbReference>